<dbReference type="Pfam" id="PF10604">
    <property type="entry name" value="Polyketide_cyc2"/>
    <property type="match status" value="1"/>
</dbReference>
<dbReference type="RefSeq" id="WP_106247328.1">
    <property type="nucleotide sequence ID" value="NZ_PVZC01000005.1"/>
</dbReference>
<reference evidence="1 2" key="1">
    <citation type="submission" date="2018-03" db="EMBL/GenBank/DDBJ databases">
        <title>Genomic Encyclopedia of Archaeal and Bacterial Type Strains, Phase II (KMG-II): from individual species to whole genera.</title>
        <authorList>
            <person name="Goeker M."/>
        </authorList>
    </citation>
    <scope>NUCLEOTIDE SEQUENCE [LARGE SCALE GENOMIC DNA]</scope>
    <source>
        <strain evidence="1 2">DSM 45601</strain>
    </source>
</reference>
<evidence type="ECO:0000313" key="1">
    <source>
        <dbReference type="EMBL" id="PRX97729.1"/>
    </source>
</evidence>
<dbReference type="OrthoDB" id="191189at2"/>
<dbReference type="CDD" id="cd08862">
    <property type="entry name" value="SRPBCC_Smu440-like"/>
    <property type="match status" value="1"/>
</dbReference>
<dbReference type="EMBL" id="PVZC01000005">
    <property type="protein sequence ID" value="PRX97729.1"/>
    <property type="molecule type" value="Genomic_DNA"/>
</dbReference>
<evidence type="ECO:0000313" key="2">
    <source>
        <dbReference type="Proteomes" id="UP000237846"/>
    </source>
</evidence>
<accession>A0A2T0Q1S6</accession>
<organism evidence="1 2">
    <name type="scientific">Allonocardiopsis opalescens</name>
    <dbReference type="NCBI Taxonomy" id="1144618"/>
    <lineage>
        <taxon>Bacteria</taxon>
        <taxon>Bacillati</taxon>
        <taxon>Actinomycetota</taxon>
        <taxon>Actinomycetes</taxon>
        <taxon>Streptosporangiales</taxon>
        <taxon>Allonocardiopsis</taxon>
    </lineage>
</organism>
<sequence>MPVAFEDHAEIDAPPGAVWAVFADVERWPEWTASVESVRLLDGAGPEGALRAGARVAVEQPGLPRAVYTVTELTEGASFTWEATAPGVRTAGEHLLRPAPGGGCVATVRLVQHGPVGRLVALLTAGLTRRYLRMEAAGLKRRSEERAAG</sequence>
<dbReference type="AlphaFoldDB" id="A0A2T0Q1S6"/>
<comment type="caution">
    <text evidence="1">The sequence shown here is derived from an EMBL/GenBank/DDBJ whole genome shotgun (WGS) entry which is preliminary data.</text>
</comment>
<dbReference type="Gene3D" id="3.30.530.20">
    <property type="match status" value="1"/>
</dbReference>
<protein>
    <submittedName>
        <fullName evidence="1">Polyketide cyclase/dehydrase/lipid transport protein</fullName>
    </submittedName>
</protein>
<keyword evidence="2" id="KW-1185">Reference proteome</keyword>
<gene>
    <name evidence="1" type="ORF">CLV72_10579</name>
</gene>
<name>A0A2T0Q1S6_9ACTN</name>
<dbReference type="InterPro" id="IPR019587">
    <property type="entry name" value="Polyketide_cyclase/dehydratase"/>
</dbReference>
<dbReference type="SUPFAM" id="SSF55961">
    <property type="entry name" value="Bet v1-like"/>
    <property type="match status" value="1"/>
</dbReference>
<dbReference type="InterPro" id="IPR023393">
    <property type="entry name" value="START-like_dom_sf"/>
</dbReference>
<dbReference type="Proteomes" id="UP000237846">
    <property type="component" value="Unassembled WGS sequence"/>
</dbReference>
<proteinExistence type="predicted"/>